<dbReference type="Proteomes" id="UP001500506">
    <property type="component" value="Unassembled WGS sequence"/>
</dbReference>
<name>A0ABP4WVP1_9MICO</name>
<accession>A0ABP4WVP1</accession>
<reference evidence="3" key="1">
    <citation type="journal article" date="2019" name="Int. J. Syst. Evol. Microbiol.">
        <title>The Global Catalogue of Microorganisms (GCM) 10K type strain sequencing project: providing services to taxonomists for standard genome sequencing and annotation.</title>
        <authorList>
            <consortium name="The Broad Institute Genomics Platform"/>
            <consortium name="The Broad Institute Genome Sequencing Center for Infectious Disease"/>
            <person name="Wu L."/>
            <person name="Ma J."/>
        </authorList>
    </citation>
    <scope>NUCLEOTIDE SEQUENCE [LARGE SCALE GENOMIC DNA]</scope>
    <source>
        <strain evidence="3">JCM 14319</strain>
    </source>
</reference>
<keyword evidence="1" id="KW-0472">Membrane</keyword>
<keyword evidence="3" id="KW-1185">Reference proteome</keyword>
<sequence length="293" mass="33296">MWDEFATMSRAWAPVIAACIALVATVIGGVIAVGWPTWRSRQIGRRFVGLIRRELEEIGPRIPKSDPDAGRRPWWEYLSKRFVHEEFLGRERIAEHRDFVLSLDPTLVYLLSQLWISYEKRDLVQWKQFLNELAANEHVATTRLKDAADRWNRIEPDAQTTEWVRGSAGQLRSPVEQVSGLFEARLDAYRELTSSLTSAAMADEQGRSVLVNGNNGTLRVWYRTHGLLLSGDALHRYLHLRDLLEGVADPGPLPLGDALRDARSALCTELKIDLGVRHPDERDEPTDGARRRG</sequence>
<evidence type="ECO:0000256" key="1">
    <source>
        <dbReference type="SAM" id="Phobius"/>
    </source>
</evidence>
<organism evidence="2 3">
    <name type="scientific">Agromyces humatus</name>
    <dbReference type="NCBI Taxonomy" id="279573"/>
    <lineage>
        <taxon>Bacteria</taxon>
        <taxon>Bacillati</taxon>
        <taxon>Actinomycetota</taxon>
        <taxon>Actinomycetes</taxon>
        <taxon>Micrococcales</taxon>
        <taxon>Microbacteriaceae</taxon>
        <taxon>Agromyces</taxon>
    </lineage>
</organism>
<keyword evidence="1" id="KW-0812">Transmembrane</keyword>
<dbReference type="EMBL" id="BAAANH010000004">
    <property type="protein sequence ID" value="GAA1762777.1"/>
    <property type="molecule type" value="Genomic_DNA"/>
</dbReference>
<protein>
    <submittedName>
        <fullName evidence="2">Uncharacterized protein</fullName>
    </submittedName>
</protein>
<dbReference type="RefSeq" id="WP_232497535.1">
    <property type="nucleotide sequence ID" value="NZ_BAAANH010000004.1"/>
</dbReference>
<evidence type="ECO:0000313" key="3">
    <source>
        <dbReference type="Proteomes" id="UP001500506"/>
    </source>
</evidence>
<evidence type="ECO:0000313" key="2">
    <source>
        <dbReference type="EMBL" id="GAA1762777.1"/>
    </source>
</evidence>
<proteinExistence type="predicted"/>
<gene>
    <name evidence="2" type="ORF">GCM10009747_22800</name>
</gene>
<feature type="transmembrane region" description="Helical" evidence="1">
    <location>
        <begin position="12"/>
        <end position="35"/>
    </location>
</feature>
<keyword evidence="1" id="KW-1133">Transmembrane helix</keyword>
<comment type="caution">
    <text evidence="2">The sequence shown here is derived from an EMBL/GenBank/DDBJ whole genome shotgun (WGS) entry which is preliminary data.</text>
</comment>